<accession>A0ABQ7YH58</accession>
<protein>
    <submittedName>
        <fullName evidence="1">Uncharacterized protein</fullName>
    </submittedName>
</protein>
<evidence type="ECO:0000313" key="1">
    <source>
        <dbReference type="EMBL" id="KAH0867074.1"/>
    </source>
</evidence>
<sequence length="30" mass="3510">MTRPKFSTSLSRLCLLTVNKHHNGRRLSKQ</sequence>
<dbReference type="Proteomes" id="UP000824890">
    <property type="component" value="Unassembled WGS sequence"/>
</dbReference>
<name>A0ABQ7YH58_BRANA</name>
<gene>
    <name evidence="1" type="ORF">HID58_074096</name>
</gene>
<organism evidence="1 2">
    <name type="scientific">Brassica napus</name>
    <name type="common">Rape</name>
    <dbReference type="NCBI Taxonomy" id="3708"/>
    <lineage>
        <taxon>Eukaryota</taxon>
        <taxon>Viridiplantae</taxon>
        <taxon>Streptophyta</taxon>
        <taxon>Embryophyta</taxon>
        <taxon>Tracheophyta</taxon>
        <taxon>Spermatophyta</taxon>
        <taxon>Magnoliopsida</taxon>
        <taxon>eudicotyledons</taxon>
        <taxon>Gunneridae</taxon>
        <taxon>Pentapetalae</taxon>
        <taxon>rosids</taxon>
        <taxon>malvids</taxon>
        <taxon>Brassicales</taxon>
        <taxon>Brassicaceae</taxon>
        <taxon>Brassiceae</taxon>
        <taxon>Brassica</taxon>
    </lineage>
</organism>
<evidence type="ECO:0000313" key="2">
    <source>
        <dbReference type="Proteomes" id="UP000824890"/>
    </source>
</evidence>
<comment type="caution">
    <text evidence="1">The sequence shown here is derived from an EMBL/GenBank/DDBJ whole genome shotgun (WGS) entry which is preliminary data.</text>
</comment>
<reference evidence="1 2" key="1">
    <citation type="submission" date="2021-05" db="EMBL/GenBank/DDBJ databases">
        <title>Genome Assembly of Synthetic Allotetraploid Brassica napus Reveals Homoeologous Exchanges between Subgenomes.</title>
        <authorList>
            <person name="Davis J.T."/>
        </authorList>
    </citation>
    <scope>NUCLEOTIDE SEQUENCE [LARGE SCALE GENOMIC DNA]</scope>
    <source>
        <strain evidence="2">cv. Da-Ae</strain>
        <tissue evidence="1">Seedling</tissue>
    </source>
</reference>
<dbReference type="EMBL" id="JAGKQM010000017">
    <property type="protein sequence ID" value="KAH0867074.1"/>
    <property type="molecule type" value="Genomic_DNA"/>
</dbReference>
<keyword evidence="2" id="KW-1185">Reference proteome</keyword>
<proteinExistence type="predicted"/>